<organism evidence="2 3">
    <name type="scientific">Polytolypa hystricis (strain UAMH7299)</name>
    <dbReference type="NCBI Taxonomy" id="1447883"/>
    <lineage>
        <taxon>Eukaryota</taxon>
        <taxon>Fungi</taxon>
        <taxon>Dikarya</taxon>
        <taxon>Ascomycota</taxon>
        <taxon>Pezizomycotina</taxon>
        <taxon>Eurotiomycetes</taxon>
        <taxon>Eurotiomycetidae</taxon>
        <taxon>Onygenales</taxon>
        <taxon>Onygenales incertae sedis</taxon>
        <taxon>Polytolypa</taxon>
    </lineage>
</organism>
<name>A0A2B7Y5A9_POLH7</name>
<feature type="compositionally biased region" description="Basic and acidic residues" evidence="1">
    <location>
        <begin position="216"/>
        <end position="243"/>
    </location>
</feature>
<protein>
    <submittedName>
        <fullName evidence="2">Uncharacterized protein</fullName>
    </submittedName>
</protein>
<feature type="region of interest" description="Disordered" evidence="1">
    <location>
        <begin position="278"/>
        <end position="322"/>
    </location>
</feature>
<evidence type="ECO:0000256" key="1">
    <source>
        <dbReference type="SAM" id="MobiDB-lite"/>
    </source>
</evidence>
<keyword evidence="3" id="KW-1185">Reference proteome</keyword>
<dbReference type="OrthoDB" id="4115494at2759"/>
<comment type="caution">
    <text evidence="2">The sequence shown here is derived from an EMBL/GenBank/DDBJ whole genome shotgun (WGS) entry which is preliminary data.</text>
</comment>
<proteinExistence type="predicted"/>
<evidence type="ECO:0000313" key="3">
    <source>
        <dbReference type="Proteomes" id="UP000224634"/>
    </source>
</evidence>
<gene>
    <name evidence="2" type="ORF">AJ80_03984</name>
</gene>
<reference evidence="2 3" key="1">
    <citation type="submission" date="2017-10" db="EMBL/GenBank/DDBJ databases">
        <title>Comparative genomics in systemic dimorphic fungi from Ajellomycetaceae.</title>
        <authorList>
            <person name="Munoz J.F."/>
            <person name="Mcewen J.G."/>
            <person name="Clay O.K."/>
            <person name="Cuomo C.A."/>
        </authorList>
    </citation>
    <scope>NUCLEOTIDE SEQUENCE [LARGE SCALE GENOMIC DNA]</scope>
    <source>
        <strain evidence="2 3">UAMH7299</strain>
    </source>
</reference>
<dbReference type="Proteomes" id="UP000224634">
    <property type="component" value="Unassembled WGS sequence"/>
</dbReference>
<dbReference type="EMBL" id="PDNA01000048">
    <property type="protein sequence ID" value="PGH19344.1"/>
    <property type="molecule type" value="Genomic_DNA"/>
</dbReference>
<accession>A0A2B7Y5A9</accession>
<dbReference type="AlphaFoldDB" id="A0A2B7Y5A9"/>
<feature type="region of interest" description="Disordered" evidence="1">
    <location>
        <begin position="216"/>
        <end position="247"/>
    </location>
</feature>
<evidence type="ECO:0000313" key="2">
    <source>
        <dbReference type="EMBL" id="PGH19344.1"/>
    </source>
</evidence>
<feature type="compositionally biased region" description="Basic and acidic residues" evidence="1">
    <location>
        <begin position="279"/>
        <end position="304"/>
    </location>
</feature>
<sequence>MLKPATIQVLHVAREGEEPVIICEALPKALAIGLSAFFKDAFPTSNQAHVSRRGSDGKAYVTICGGLRPAFSIIFKWMFDTREATVNANRNGKKPTARIEFLPFGKYIHILKAAEILDIAAIRIDLLDRMNRMTRKKVPIDIARMVYANFPVESEIRQLLIRRIGDAIYERRLHDWAAYLKFRDKCIEYKEDIYRYLDSKARAIAEARKLWNEEQRPDKLHREEATQKSRGEGKHHEAGDKPHVITKTISAQVVRKGKHGKPSYVTIPLQELGISNDEFSNRIGERKKVERRSAPAPAREDRLPSAKAAQVDVSSTKAEPAE</sequence>
<feature type="compositionally biased region" description="Polar residues" evidence="1">
    <location>
        <begin position="312"/>
        <end position="322"/>
    </location>
</feature>